<dbReference type="InterPro" id="IPR009061">
    <property type="entry name" value="DNA-bd_dom_put_sf"/>
</dbReference>
<dbReference type="SUPFAM" id="SSF46955">
    <property type="entry name" value="Putative DNA-binding domain"/>
    <property type="match status" value="1"/>
</dbReference>
<comment type="caution">
    <text evidence="1">The sequence shown here is derived from an EMBL/GenBank/DDBJ whole genome shotgun (WGS) entry which is preliminary data.</text>
</comment>
<evidence type="ECO:0000313" key="1">
    <source>
        <dbReference type="EMBL" id="MBO3663117.1"/>
    </source>
</evidence>
<reference evidence="1" key="1">
    <citation type="submission" date="2021-03" db="EMBL/GenBank/DDBJ databases">
        <title>Microbacterium sp. nov., a novel actinobacterium isolated from cow dung.</title>
        <authorList>
            <person name="Zhang L."/>
        </authorList>
    </citation>
    <scope>NUCLEOTIDE SEQUENCE</scope>
    <source>
        <strain evidence="1">NEAU-LLB</strain>
    </source>
</reference>
<dbReference type="Proteomes" id="UP000680132">
    <property type="component" value="Unassembled WGS sequence"/>
</dbReference>
<evidence type="ECO:0008006" key="3">
    <source>
        <dbReference type="Google" id="ProtNLM"/>
    </source>
</evidence>
<name>A0A939QK13_9MICO</name>
<dbReference type="RefSeq" id="WP_208501801.1">
    <property type="nucleotide sequence ID" value="NZ_JAGFOA010000002.1"/>
</dbReference>
<dbReference type="EMBL" id="JAGFOA010000002">
    <property type="protein sequence ID" value="MBO3663117.1"/>
    <property type="molecule type" value="Genomic_DNA"/>
</dbReference>
<gene>
    <name evidence="1" type="ORF">J5V96_06275</name>
</gene>
<organism evidence="1 2">
    <name type="scientific">Microbacterium stercoris</name>
    <dbReference type="NCBI Taxonomy" id="2820289"/>
    <lineage>
        <taxon>Bacteria</taxon>
        <taxon>Bacillati</taxon>
        <taxon>Actinomycetota</taxon>
        <taxon>Actinomycetes</taxon>
        <taxon>Micrococcales</taxon>
        <taxon>Microbacteriaceae</taxon>
        <taxon>Microbacterium</taxon>
    </lineage>
</organism>
<evidence type="ECO:0000313" key="2">
    <source>
        <dbReference type="Proteomes" id="UP000680132"/>
    </source>
</evidence>
<proteinExistence type="predicted"/>
<sequence length="75" mass="8687">MAEHTSRSRGSFHHEWLSPAQVRERYGFSLRHLQYLRDVGRGPMYRKPTAKTVLYAADEVDAWIDAAVVTTRDQP</sequence>
<protein>
    <recommendedName>
        <fullName evidence="3">DNA-binding protein</fullName>
    </recommendedName>
</protein>
<accession>A0A939QK13</accession>
<keyword evidence="2" id="KW-1185">Reference proteome</keyword>
<dbReference type="AlphaFoldDB" id="A0A939QK13"/>